<comment type="caution">
    <text evidence="1">The sequence shown here is derived from an EMBL/GenBank/DDBJ whole genome shotgun (WGS) entry which is preliminary data.</text>
</comment>
<reference evidence="2" key="1">
    <citation type="journal article" date="2023" name="Nat. Plants">
        <title>Single-cell RNA sequencing provides a high-resolution roadmap for understanding the multicellular compartmentation of specialized metabolism.</title>
        <authorList>
            <person name="Sun S."/>
            <person name="Shen X."/>
            <person name="Li Y."/>
            <person name="Li Y."/>
            <person name="Wang S."/>
            <person name="Li R."/>
            <person name="Zhang H."/>
            <person name="Shen G."/>
            <person name="Guo B."/>
            <person name="Wei J."/>
            <person name="Xu J."/>
            <person name="St-Pierre B."/>
            <person name="Chen S."/>
            <person name="Sun C."/>
        </authorList>
    </citation>
    <scope>NUCLEOTIDE SEQUENCE [LARGE SCALE GENOMIC DNA]</scope>
</reference>
<name>A0ACC0AGU9_CATRO</name>
<gene>
    <name evidence="1" type="ORF">M9H77_28744</name>
</gene>
<sequence>MGTELVRACVKEENMEIPAIPPGFESLTPFSLKKVEGKAMKTNYSTPVTCSGMRTTQTVTESQCNADSKILKSLRRRHCINYGQPDNSSGDESDSEQNVPLKPRLAKGVMRGCDECVNCQKVIAKWHPDEARRPDLQDAPVFHPTEEEFEDTLNYIASIRPKAEAYGICRIVPPPSWKPPCPLKQKEIWEHAKFTTRIQRIDKLQNRDSITKMLKVNLHKRRKKRRCMKPGAEHGNSSVEMKVPEDGGICEAESFGFEPGPEFTLQAFQLYADDFKTQYFRKENCALDPEGKMNLKQEKLEPSVEEIEGEYWRMVERPTEEIEVLYGADLETGVFGSGFPKKSYEVGSGSDEKYVSSGWNLNNFPRLPGSVLSYESSDISGVLVPWLYIGMCFSSFCWHVEDHHLYSLNYMHWGAPKLWYGVPGADALKLESTMRRHLPDLFEEQPDLLHKLVTQLSPSIIKREGVPIYRCVQNPGEFVLTFPRAYHAGFNCGFNCAEAVNVAPVDWLPHGQNAVELYRDQGRKTSISHDKLLLGAARDAVKAHWELSLLRKNTSNNLRWRDVCGKDGILSKALKARVEMEKVKREFLCNSSQALKMESTFDATSERECNVCLFDLHLSAAGCHYCSPDKYACLNHAKQLCACSWGAKFFLFRYDVNELNILVEALEGKLSAVYRWARSDLGLALSSCISKENSQASGNVGKSSSITEQAALRGITSALVMANSNHQKEKGCMEMVNSPKAVVRTCLKQREKPPVELVDSAKRVCSSLSNFSESAKNSSPIQSKKDSPPGSDTRGSPRNISVARNLIPKLEMKPSYQENNDVILLSDDEGEELGPKSSESTLKTPKNPSSEEDHLMNNTSCSSDMGSTKLMTSSPLMSAKTSSSELMKTEDLAKGEINLGGNQHDNISNRVSSSCSDAEAFSSLKDNKASNMPFIDDKLLNSQPCDADKPNSENIHRKLESDVNLMSMDSSQNVSCNPSGSQNNLDRYFRQKGPRIAKVVRRINCNVEPLDFGVVHPGKIWCDTHAIYPKGFRSRVRYINVLDPTNMCYYVSEILDAERDGPLFMVSLEDSPSEVFVHLSATRCWDMVRERVNQEIAKQHKLGKTKLPPLQPPGSLDGMEMFGFSSPAIVQGIQAMDQKQVCIEYWKSRPLMQIPPDCKPNNLTNSAVKMEVSNDEQIGNNSQSLPAGVDKVIDGLFKKANPEELNVLYSILNNNNNNNNPSGDQGVLIRLLNEEIHRRRH</sequence>
<dbReference type="Proteomes" id="UP001060085">
    <property type="component" value="Linkage Group LG06"/>
</dbReference>
<dbReference type="EMBL" id="CM044706">
    <property type="protein sequence ID" value="KAI5659951.1"/>
    <property type="molecule type" value="Genomic_DNA"/>
</dbReference>
<keyword evidence="2" id="KW-1185">Reference proteome</keyword>
<accession>A0ACC0AGU9</accession>
<protein>
    <submittedName>
        <fullName evidence="1">Uncharacterized protein</fullName>
    </submittedName>
</protein>
<proteinExistence type="predicted"/>
<evidence type="ECO:0000313" key="2">
    <source>
        <dbReference type="Proteomes" id="UP001060085"/>
    </source>
</evidence>
<evidence type="ECO:0000313" key="1">
    <source>
        <dbReference type="EMBL" id="KAI5659951.1"/>
    </source>
</evidence>
<organism evidence="1 2">
    <name type="scientific">Catharanthus roseus</name>
    <name type="common">Madagascar periwinkle</name>
    <name type="synonym">Vinca rosea</name>
    <dbReference type="NCBI Taxonomy" id="4058"/>
    <lineage>
        <taxon>Eukaryota</taxon>
        <taxon>Viridiplantae</taxon>
        <taxon>Streptophyta</taxon>
        <taxon>Embryophyta</taxon>
        <taxon>Tracheophyta</taxon>
        <taxon>Spermatophyta</taxon>
        <taxon>Magnoliopsida</taxon>
        <taxon>eudicotyledons</taxon>
        <taxon>Gunneridae</taxon>
        <taxon>Pentapetalae</taxon>
        <taxon>asterids</taxon>
        <taxon>lamiids</taxon>
        <taxon>Gentianales</taxon>
        <taxon>Apocynaceae</taxon>
        <taxon>Rauvolfioideae</taxon>
        <taxon>Vinceae</taxon>
        <taxon>Catharanthinae</taxon>
        <taxon>Catharanthus</taxon>
    </lineage>
</organism>